<organism evidence="1 2">
    <name type="scientific">Snodgrassella alvi</name>
    <dbReference type="NCBI Taxonomy" id="1196083"/>
    <lineage>
        <taxon>Bacteria</taxon>
        <taxon>Pseudomonadati</taxon>
        <taxon>Pseudomonadota</taxon>
        <taxon>Betaproteobacteria</taxon>
        <taxon>Neisseriales</taxon>
        <taxon>Neisseriaceae</taxon>
        <taxon>Snodgrassella</taxon>
    </lineage>
</organism>
<evidence type="ECO:0000313" key="2">
    <source>
        <dbReference type="Proteomes" id="UP000231094"/>
    </source>
</evidence>
<name>A0A2N9Y3M3_9NEIS</name>
<comment type="caution">
    <text evidence="1">The sequence shown here is derived from an EMBL/GenBank/DDBJ whole genome shotgun (WGS) entry which is preliminary data.</text>
</comment>
<gene>
    <name evidence="1" type="ORF">BHC47_06105</name>
</gene>
<dbReference type="Proteomes" id="UP000231094">
    <property type="component" value="Unassembled WGS sequence"/>
</dbReference>
<evidence type="ECO:0000313" key="1">
    <source>
        <dbReference type="EMBL" id="PIT62060.1"/>
    </source>
</evidence>
<dbReference type="EMBL" id="MEIV01000053">
    <property type="protein sequence ID" value="PIT62060.1"/>
    <property type="molecule type" value="Genomic_DNA"/>
</dbReference>
<proteinExistence type="predicted"/>
<reference evidence="1 2" key="1">
    <citation type="journal article" date="2017" name="MBio">
        <title>Type VI secretion-mediated competition in the bee gut microbiome.</title>
        <authorList>
            <person name="Steele M.I."/>
            <person name="Kwong W.K."/>
            <person name="Powell J.E."/>
            <person name="Whiteley M."/>
            <person name="Moran N.A."/>
        </authorList>
    </citation>
    <scope>NUCLEOTIDE SEQUENCE [LARGE SCALE GENOMIC DNA]</scope>
    <source>
        <strain evidence="1 2">PEB0171</strain>
    </source>
</reference>
<accession>A0A2N9Y3M3</accession>
<protein>
    <submittedName>
        <fullName evidence="1">Uncharacterized protein</fullName>
    </submittedName>
</protein>
<sequence length="155" mass="18357">MELKMEITMNNDYLENQNKYRYGVCLRYKKDVYVYENTYHNTIANALSAMPFLKEDSPAEVKIAVHERGDLFKPSECNAFDEDAITHLLDESDEMIQFNYFPEAGLFDLKDEEIQELKKLINDFLDQKIDTTGYYKVGKFIEIITLTREQYTKYL</sequence>
<dbReference type="AlphaFoldDB" id="A0A2N9Y3M3"/>